<sequence>MNKTLAFVTTLALSLNLMMTSAQASDDSTLLSLQTRWAEVNYQLREKQQEAGFVELEQQAKAWIQAAPESAAAHIWLGIIKSTHAGAAGGLSALGLAKEARKALETALQLDATALDGSAYASLGTLYYKVPGWPFGFGDDDKARQLLEKALAINPDGIDPNYFYADYWYEQGDYQQAAKYANKALQAAPRPQRPLADAERRKEIAALLQKIERKK</sequence>
<dbReference type="Pfam" id="PF14559">
    <property type="entry name" value="TPR_19"/>
    <property type="match status" value="1"/>
</dbReference>
<keyword evidence="3" id="KW-1185">Reference proteome</keyword>
<feature type="signal peptide" evidence="1">
    <location>
        <begin position="1"/>
        <end position="24"/>
    </location>
</feature>
<dbReference type="RefSeq" id="WP_126819938.1">
    <property type="nucleotide sequence ID" value="NZ_PIPS01000002.1"/>
</dbReference>
<dbReference type="EMBL" id="PIPS01000002">
    <property type="protein sequence ID" value="RUO43248.1"/>
    <property type="molecule type" value="Genomic_DNA"/>
</dbReference>
<evidence type="ECO:0000313" key="2">
    <source>
        <dbReference type="EMBL" id="RUO43248.1"/>
    </source>
</evidence>
<dbReference type="Proteomes" id="UP000286680">
    <property type="component" value="Unassembled WGS sequence"/>
</dbReference>
<evidence type="ECO:0000313" key="3">
    <source>
        <dbReference type="Proteomes" id="UP000286680"/>
    </source>
</evidence>
<accession>A0AA94EFH9</accession>
<comment type="caution">
    <text evidence="2">The sequence shown here is derived from an EMBL/GenBank/DDBJ whole genome shotgun (WGS) entry which is preliminary data.</text>
</comment>
<evidence type="ECO:0000256" key="1">
    <source>
        <dbReference type="SAM" id="SignalP"/>
    </source>
</evidence>
<evidence type="ECO:0008006" key="4">
    <source>
        <dbReference type="Google" id="ProtNLM"/>
    </source>
</evidence>
<gene>
    <name evidence="2" type="ORF">CWE23_07790</name>
</gene>
<dbReference type="AlphaFoldDB" id="A0AA94EFH9"/>
<reference evidence="3" key="1">
    <citation type="journal article" date="2018" name="Front. Microbiol.">
        <title>Genome-Based Analysis Reveals the Taxonomy and Diversity of the Family Idiomarinaceae.</title>
        <authorList>
            <person name="Liu Y."/>
            <person name="Lai Q."/>
            <person name="Shao Z."/>
        </authorList>
    </citation>
    <scope>NUCLEOTIDE SEQUENCE [LARGE SCALE GENOMIC DNA]</scope>
    <source>
        <strain evidence="3">SN-14</strain>
    </source>
</reference>
<proteinExistence type="predicted"/>
<keyword evidence="1" id="KW-0732">Signal</keyword>
<dbReference type="SUPFAM" id="SSF48452">
    <property type="entry name" value="TPR-like"/>
    <property type="match status" value="1"/>
</dbReference>
<organism evidence="2 3">
    <name type="scientific">Idiomarina aquatica</name>
    <dbReference type="NCBI Taxonomy" id="1327752"/>
    <lineage>
        <taxon>Bacteria</taxon>
        <taxon>Pseudomonadati</taxon>
        <taxon>Pseudomonadota</taxon>
        <taxon>Gammaproteobacteria</taxon>
        <taxon>Alteromonadales</taxon>
        <taxon>Idiomarinaceae</taxon>
        <taxon>Idiomarina</taxon>
    </lineage>
</organism>
<dbReference type="Gene3D" id="1.25.40.10">
    <property type="entry name" value="Tetratricopeptide repeat domain"/>
    <property type="match status" value="1"/>
</dbReference>
<name>A0AA94EFH9_9GAMM</name>
<dbReference type="InterPro" id="IPR011990">
    <property type="entry name" value="TPR-like_helical_dom_sf"/>
</dbReference>
<feature type="chain" id="PRO_5041740448" description="Tetratricopeptide repeat protein" evidence="1">
    <location>
        <begin position="25"/>
        <end position="215"/>
    </location>
</feature>
<protein>
    <recommendedName>
        <fullName evidence="4">Tetratricopeptide repeat protein</fullName>
    </recommendedName>
</protein>